<evidence type="ECO:0000313" key="2">
    <source>
        <dbReference type="EMBL" id="CAK9055990.1"/>
    </source>
</evidence>
<accession>A0ABP0MWV5</accession>
<feature type="transmembrane region" description="Helical" evidence="1">
    <location>
        <begin position="93"/>
        <end position="112"/>
    </location>
</feature>
<gene>
    <name evidence="2" type="ORF">CCMP2556_LOCUS27791</name>
</gene>
<evidence type="ECO:0000313" key="3">
    <source>
        <dbReference type="Proteomes" id="UP001642484"/>
    </source>
</evidence>
<protein>
    <submittedName>
        <fullName evidence="2">Uncharacterized protein</fullName>
    </submittedName>
</protein>
<dbReference type="EMBL" id="CAXAMN010020335">
    <property type="protein sequence ID" value="CAK9055990.1"/>
    <property type="molecule type" value="Genomic_DNA"/>
</dbReference>
<organism evidence="2 3">
    <name type="scientific">Durusdinium trenchii</name>
    <dbReference type="NCBI Taxonomy" id="1381693"/>
    <lineage>
        <taxon>Eukaryota</taxon>
        <taxon>Sar</taxon>
        <taxon>Alveolata</taxon>
        <taxon>Dinophyceae</taxon>
        <taxon>Suessiales</taxon>
        <taxon>Symbiodiniaceae</taxon>
        <taxon>Durusdinium</taxon>
    </lineage>
</organism>
<keyword evidence="1" id="KW-0472">Membrane</keyword>
<comment type="caution">
    <text evidence="2">The sequence shown here is derived from an EMBL/GenBank/DDBJ whole genome shotgun (WGS) entry which is preliminary data.</text>
</comment>
<sequence>MGWMVELHGVETIDVVLLFEDRCVFWLVAKIFFRAAAGISADMEHYKEGAARLKSWIKKYITGLHIESLDFHKVLEELVVEVESVGSVLTQSLLAVMLQAVVTFIFLIYMLWSPVKVDGSAMATEARSGPQHRLSSMCRCIMDHGGLNKSGQAESKKARHNKEGSSPFLLPRELRALQAGDAEHLCALGGLQFD</sequence>
<name>A0ABP0MWV5_9DINO</name>
<keyword evidence="1" id="KW-1133">Transmembrane helix</keyword>
<keyword evidence="3" id="KW-1185">Reference proteome</keyword>
<dbReference type="Proteomes" id="UP001642484">
    <property type="component" value="Unassembled WGS sequence"/>
</dbReference>
<proteinExistence type="predicted"/>
<reference evidence="2 3" key="1">
    <citation type="submission" date="2024-02" db="EMBL/GenBank/DDBJ databases">
        <authorList>
            <person name="Chen Y."/>
            <person name="Shah S."/>
            <person name="Dougan E. K."/>
            <person name="Thang M."/>
            <person name="Chan C."/>
        </authorList>
    </citation>
    <scope>NUCLEOTIDE SEQUENCE [LARGE SCALE GENOMIC DNA]</scope>
</reference>
<evidence type="ECO:0000256" key="1">
    <source>
        <dbReference type="SAM" id="Phobius"/>
    </source>
</evidence>
<keyword evidence="1" id="KW-0812">Transmembrane</keyword>